<protein>
    <submittedName>
        <fullName evidence="2">Uncharacterized protein</fullName>
    </submittedName>
</protein>
<sequence>MATEGRESTPISRDRAVGGESWSTTSSHRGASSKKKRFVVPICDCGTNAILFESSTAMNPNRLFLATHTLREKSPIVDTFIGWMSMLQLVTAMIAPKYLK</sequence>
<reference evidence="2 3" key="1">
    <citation type="journal article" date="2023" name="Plants (Basel)">
        <title>Bridging the Gap: Combining Genomics and Transcriptomics Approaches to Understand Stylosanthes scabra, an Orphan Legume from the Brazilian Caatinga.</title>
        <authorList>
            <person name="Ferreira-Neto J.R.C."/>
            <person name="da Silva M.D."/>
            <person name="Binneck E."/>
            <person name="de Melo N.F."/>
            <person name="da Silva R.H."/>
            <person name="de Melo A.L.T.M."/>
            <person name="Pandolfi V."/>
            <person name="Bustamante F.O."/>
            <person name="Brasileiro-Vidal A.C."/>
            <person name="Benko-Iseppon A.M."/>
        </authorList>
    </citation>
    <scope>NUCLEOTIDE SEQUENCE [LARGE SCALE GENOMIC DNA]</scope>
    <source>
        <tissue evidence="2">Leaves</tissue>
    </source>
</reference>
<name>A0ABU6R7D1_9FABA</name>
<evidence type="ECO:0000256" key="1">
    <source>
        <dbReference type="SAM" id="MobiDB-lite"/>
    </source>
</evidence>
<gene>
    <name evidence="2" type="ORF">PIB30_015604</name>
</gene>
<feature type="compositionally biased region" description="Polar residues" evidence="1">
    <location>
        <begin position="21"/>
        <end position="30"/>
    </location>
</feature>
<organism evidence="2 3">
    <name type="scientific">Stylosanthes scabra</name>
    <dbReference type="NCBI Taxonomy" id="79078"/>
    <lineage>
        <taxon>Eukaryota</taxon>
        <taxon>Viridiplantae</taxon>
        <taxon>Streptophyta</taxon>
        <taxon>Embryophyta</taxon>
        <taxon>Tracheophyta</taxon>
        <taxon>Spermatophyta</taxon>
        <taxon>Magnoliopsida</taxon>
        <taxon>eudicotyledons</taxon>
        <taxon>Gunneridae</taxon>
        <taxon>Pentapetalae</taxon>
        <taxon>rosids</taxon>
        <taxon>fabids</taxon>
        <taxon>Fabales</taxon>
        <taxon>Fabaceae</taxon>
        <taxon>Papilionoideae</taxon>
        <taxon>50 kb inversion clade</taxon>
        <taxon>dalbergioids sensu lato</taxon>
        <taxon>Dalbergieae</taxon>
        <taxon>Pterocarpus clade</taxon>
        <taxon>Stylosanthes</taxon>
    </lineage>
</organism>
<feature type="compositionally biased region" description="Basic and acidic residues" evidence="1">
    <location>
        <begin position="1"/>
        <end position="17"/>
    </location>
</feature>
<keyword evidence="3" id="KW-1185">Reference proteome</keyword>
<evidence type="ECO:0000313" key="2">
    <source>
        <dbReference type="EMBL" id="MED6119861.1"/>
    </source>
</evidence>
<accession>A0ABU6R7D1</accession>
<comment type="caution">
    <text evidence="2">The sequence shown here is derived from an EMBL/GenBank/DDBJ whole genome shotgun (WGS) entry which is preliminary data.</text>
</comment>
<dbReference type="Proteomes" id="UP001341840">
    <property type="component" value="Unassembled WGS sequence"/>
</dbReference>
<feature type="region of interest" description="Disordered" evidence="1">
    <location>
        <begin position="1"/>
        <end position="35"/>
    </location>
</feature>
<evidence type="ECO:0000313" key="3">
    <source>
        <dbReference type="Proteomes" id="UP001341840"/>
    </source>
</evidence>
<proteinExistence type="predicted"/>
<dbReference type="EMBL" id="JASCZI010030251">
    <property type="protein sequence ID" value="MED6119861.1"/>
    <property type="molecule type" value="Genomic_DNA"/>
</dbReference>